<dbReference type="EMBL" id="JALNTZ010000007">
    <property type="protein sequence ID" value="KAJ3645619.1"/>
    <property type="molecule type" value="Genomic_DNA"/>
</dbReference>
<evidence type="ECO:0000313" key="2">
    <source>
        <dbReference type="Proteomes" id="UP001168821"/>
    </source>
</evidence>
<dbReference type="AlphaFoldDB" id="A0AA38HYF4"/>
<comment type="caution">
    <text evidence="1">The sequence shown here is derived from an EMBL/GenBank/DDBJ whole genome shotgun (WGS) entry which is preliminary data.</text>
</comment>
<name>A0AA38HYF4_9CUCU</name>
<evidence type="ECO:0000313" key="1">
    <source>
        <dbReference type="EMBL" id="KAJ3645619.1"/>
    </source>
</evidence>
<proteinExistence type="predicted"/>
<gene>
    <name evidence="1" type="ORF">Zmor_023260</name>
</gene>
<accession>A0AA38HYF4</accession>
<organism evidence="1 2">
    <name type="scientific">Zophobas morio</name>
    <dbReference type="NCBI Taxonomy" id="2755281"/>
    <lineage>
        <taxon>Eukaryota</taxon>
        <taxon>Metazoa</taxon>
        <taxon>Ecdysozoa</taxon>
        <taxon>Arthropoda</taxon>
        <taxon>Hexapoda</taxon>
        <taxon>Insecta</taxon>
        <taxon>Pterygota</taxon>
        <taxon>Neoptera</taxon>
        <taxon>Endopterygota</taxon>
        <taxon>Coleoptera</taxon>
        <taxon>Polyphaga</taxon>
        <taxon>Cucujiformia</taxon>
        <taxon>Tenebrionidae</taxon>
        <taxon>Zophobas</taxon>
    </lineage>
</organism>
<dbReference type="Proteomes" id="UP001168821">
    <property type="component" value="Unassembled WGS sequence"/>
</dbReference>
<sequence>MKRTVSTTVRSEKFKLKEPNLRRDSLGEVLMAAQQNRDPKKKLRRYQRKFKRARVTKAEKRTLTLIVIVTTKYKDTQRPQETTNG</sequence>
<keyword evidence="2" id="KW-1185">Reference proteome</keyword>
<reference evidence="1" key="1">
    <citation type="journal article" date="2023" name="G3 (Bethesda)">
        <title>Whole genome assemblies of Zophobas morio and Tenebrio molitor.</title>
        <authorList>
            <person name="Kaur S."/>
            <person name="Stinson S.A."/>
            <person name="diCenzo G.C."/>
        </authorList>
    </citation>
    <scope>NUCLEOTIDE SEQUENCE</scope>
    <source>
        <strain evidence="1">QUZm001</strain>
    </source>
</reference>
<protein>
    <submittedName>
        <fullName evidence="1">Uncharacterized protein</fullName>
    </submittedName>
</protein>